<sequence>MKKKLTHVMADGRITTRETARTYSHVVEVRLERHHPNNKSWFSADDRSLLPVDAEGFCGPFVWKWCGRADLAAKEAASYNKCPGLKASAVAIQPA</sequence>
<reference evidence="2" key="1">
    <citation type="journal article" date="2020" name="MBio">
        <title>Horizontal gene transfer to a defensive symbiont with a reduced genome amongst a multipartite beetle microbiome.</title>
        <authorList>
            <person name="Waterworth S.C."/>
            <person name="Florez L.V."/>
            <person name="Rees E.R."/>
            <person name="Hertweck C."/>
            <person name="Kaltenpoth M."/>
            <person name="Kwan J.C."/>
        </authorList>
    </citation>
    <scope>NUCLEOTIDE SEQUENCE [LARGE SCALE GENOMIC DNA]</scope>
</reference>
<proteinExistence type="predicted"/>
<dbReference type="Proteomes" id="UP000462435">
    <property type="component" value="Unassembled WGS sequence"/>
</dbReference>
<evidence type="ECO:0000313" key="2">
    <source>
        <dbReference type="Proteomes" id="UP000462435"/>
    </source>
</evidence>
<dbReference type="EMBL" id="WNDX01000021">
    <property type="protein sequence ID" value="KAF1046381.1"/>
    <property type="molecule type" value="Genomic_DNA"/>
</dbReference>
<gene>
    <name evidence="1" type="ORF">GAK35_01068</name>
</gene>
<comment type="caution">
    <text evidence="1">The sequence shown here is derived from an EMBL/GenBank/DDBJ whole genome shotgun (WGS) entry which is preliminary data.</text>
</comment>
<accession>A0A7V8FYS0</accession>
<evidence type="ECO:0000313" key="1">
    <source>
        <dbReference type="EMBL" id="KAF1046381.1"/>
    </source>
</evidence>
<organism evidence="1 2">
    <name type="scientific">Herbaspirillum frisingense</name>
    <dbReference type="NCBI Taxonomy" id="92645"/>
    <lineage>
        <taxon>Bacteria</taxon>
        <taxon>Pseudomonadati</taxon>
        <taxon>Pseudomonadota</taxon>
        <taxon>Betaproteobacteria</taxon>
        <taxon>Burkholderiales</taxon>
        <taxon>Oxalobacteraceae</taxon>
        <taxon>Herbaspirillum</taxon>
    </lineage>
</organism>
<name>A0A7V8FYS0_9BURK</name>
<dbReference type="AlphaFoldDB" id="A0A7V8FYS0"/>
<protein>
    <submittedName>
        <fullName evidence="1">Uncharacterized protein</fullName>
    </submittedName>
</protein>